<feature type="compositionally biased region" description="Low complexity" evidence="1">
    <location>
        <begin position="43"/>
        <end position="58"/>
    </location>
</feature>
<dbReference type="PROSITE" id="PS51257">
    <property type="entry name" value="PROKAR_LIPOPROTEIN"/>
    <property type="match status" value="1"/>
</dbReference>
<sequence length="446" mass="49418">MLKKLAITLVAVVFVGCYNLDNISGKSSGGSIREIEIAGSQQTGGTTTPTPNTTNVETVETKPQQEEKIISVDVNDENVNDYLTIIKANLRTFAKKVDDNIKNQYTVPIGETLVFPVDNEKAIKLSTSPKNANPKISLTNGKVSFRTVYQGQYVLSTYVNGSVNRKITVSAISKYDFDEKDLYNLILQDSEKRDKDVENAVTLYKMLYPAGRYSKEVNYLFLKYAYEIRNNSLINEALAGVKNDFSSYSDSEKATILRAAKLANKSIFIPSEVYNTNNSDLKNALNEYNNSSKAPVDRATSTQVDNRTVATEKNKAKTQAREDETSIADYAREKVRSVVGGISGTTSTATTVASAKSKAGASTESYYEKGMKNINSNPRVAIDNFKKSLSSEKIQDKKPEIYYNIASSYAKLGNRAEVTKYIRLLKQEFPSSSWTKKSEALSNLIK</sequence>
<feature type="region of interest" description="Disordered" evidence="1">
    <location>
        <begin position="38"/>
        <end position="62"/>
    </location>
</feature>
<dbReference type="AlphaFoldDB" id="A0A2G9EGA4"/>
<dbReference type="RefSeq" id="WP_099958628.1">
    <property type="nucleotide sequence ID" value="NZ_PEQY01000001.1"/>
</dbReference>
<accession>A0A2G9EGA4</accession>
<protein>
    <recommendedName>
        <fullName evidence="4">Tetratricopeptide repeat protein</fullName>
    </recommendedName>
</protein>
<evidence type="ECO:0008006" key="4">
    <source>
        <dbReference type="Google" id="ProtNLM"/>
    </source>
</evidence>
<evidence type="ECO:0000256" key="1">
    <source>
        <dbReference type="SAM" id="MobiDB-lite"/>
    </source>
</evidence>
<proteinExistence type="predicted"/>
<evidence type="ECO:0000313" key="2">
    <source>
        <dbReference type="EMBL" id="PIM79960.1"/>
    </source>
</evidence>
<dbReference type="GeneID" id="93327999"/>
<comment type="caution">
    <text evidence="2">The sequence shown here is derived from an EMBL/GenBank/DDBJ whole genome shotgun (WGS) entry which is preliminary data.</text>
</comment>
<organism evidence="2 3">
    <name type="scientific">Fusobacterium pseudoperiodonticum</name>
    <dbReference type="NCBI Taxonomy" id="2663009"/>
    <lineage>
        <taxon>Bacteria</taxon>
        <taxon>Fusobacteriati</taxon>
        <taxon>Fusobacteriota</taxon>
        <taxon>Fusobacteriia</taxon>
        <taxon>Fusobacteriales</taxon>
        <taxon>Fusobacteriaceae</taxon>
        <taxon>Fusobacterium</taxon>
    </lineage>
</organism>
<gene>
    <name evidence="2" type="ORF">CTM71_06020</name>
</gene>
<dbReference type="EMBL" id="PEQY01000001">
    <property type="protein sequence ID" value="PIM79960.1"/>
    <property type="molecule type" value="Genomic_DNA"/>
</dbReference>
<dbReference type="InterPro" id="IPR011990">
    <property type="entry name" value="TPR-like_helical_dom_sf"/>
</dbReference>
<name>A0A2G9EGA4_9FUSO</name>
<reference evidence="2 3" key="1">
    <citation type="submission" date="2017-11" db="EMBL/GenBank/DDBJ databases">
        <title>Genome sequencing of Fusobacterium periodonticum KCOM 1259.</title>
        <authorList>
            <person name="Kook J.-K."/>
            <person name="Park S.-N."/>
            <person name="Lim Y.K."/>
        </authorList>
    </citation>
    <scope>NUCLEOTIDE SEQUENCE [LARGE SCALE GENOMIC DNA]</scope>
    <source>
        <strain evidence="2 3">KCOM 1259</strain>
    </source>
</reference>
<evidence type="ECO:0000313" key="3">
    <source>
        <dbReference type="Proteomes" id="UP000229011"/>
    </source>
</evidence>
<dbReference type="Proteomes" id="UP000229011">
    <property type="component" value="Unassembled WGS sequence"/>
</dbReference>
<dbReference type="Gene3D" id="1.25.40.10">
    <property type="entry name" value="Tetratricopeptide repeat domain"/>
    <property type="match status" value="1"/>
</dbReference>